<organism evidence="1 2">
    <name type="scientific">Tigriopus californicus</name>
    <name type="common">Marine copepod</name>
    <dbReference type="NCBI Taxonomy" id="6832"/>
    <lineage>
        <taxon>Eukaryota</taxon>
        <taxon>Metazoa</taxon>
        <taxon>Ecdysozoa</taxon>
        <taxon>Arthropoda</taxon>
        <taxon>Crustacea</taxon>
        <taxon>Multicrustacea</taxon>
        <taxon>Hexanauplia</taxon>
        <taxon>Copepoda</taxon>
        <taxon>Harpacticoida</taxon>
        <taxon>Harpacticidae</taxon>
        <taxon>Tigriopus</taxon>
    </lineage>
</organism>
<evidence type="ECO:0000313" key="2">
    <source>
        <dbReference type="Proteomes" id="UP000318571"/>
    </source>
</evidence>
<dbReference type="Proteomes" id="UP000318571">
    <property type="component" value="Chromosome 12"/>
</dbReference>
<comment type="caution">
    <text evidence="1">The sequence shown here is derived from an EMBL/GenBank/DDBJ whole genome shotgun (WGS) entry which is preliminary data.</text>
</comment>
<evidence type="ECO:0000313" key="1">
    <source>
        <dbReference type="EMBL" id="TRY81117.1"/>
    </source>
</evidence>
<gene>
    <name evidence="1" type="ORF">TCAL_16757</name>
</gene>
<dbReference type="AlphaFoldDB" id="A0A553PTW5"/>
<protein>
    <submittedName>
        <fullName evidence="1">Uncharacterized protein</fullName>
    </submittedName>
</protein>
<reference evidence="1 2" key="1">
    <citation type="journal article" date="2018" name="Nat. Ecol. Evol.">
        <title>Genomic signatures of mitonuclear coevolution across populations of Tigriopus californicus.</title>
        <authorList>
            <person name="Barreto F.S."/>
            <person name="Watson E.T."/>
            <person name="Lima T.G."/>
            <person name="Willett C.S."/>
            <person name="Edmands S."/>
            <person name="Li W."/>
            <person name="Burton R.S."/>
        </authorList>
    </citation>
    <scope>NUCLEOTIDE SEQUENCE [LARGE SCALE GENOMIC DNA]</scope>
    <source>
        <strain evidence="1 2">San Diego</strain>
    </source>
</reference>
<sequence length="86" mass="9839">MNCILSVAVEEVLHDHFLMVCQTELDKSHLEEMDLNKADQHDYQTTKDLVHDWIEAATGGGNEDEELEANRVLQSHPSFDPVFMKV</sequence>
<keyword evidence="2" id="KW-1185">Reference proteome</keyword>
<dbReference type="EMBL" id="VCGU01000001">
    <property type="protein sequence ID" value="TRY81117.1"/>
    <property type="molecule type" value="Genomic_DNA"/>
</dbReference>
<accession>A0A553PTW5</accession>
<name>A0A553PTW5_TIGCA</name>
<proteinExistence type="predicted"/>